<dbReference type="AlphaFoldDB" id="A0A9P8VWH2"/>
<evidence type="ECO:0000313" key="3">
    <source>
        <dbReference type="Proteomes" id="UP000777438"/>
    </source>
</evidence>
<protein>
    <submittedName>
        <fullName evidence="2">Uncharacterized protein</fullName>
    </submittedName>
</protein>
<feature type="transmembrane region" description="Helical" evidence="1">
    <location>
        <begin position="6"/>
        <end position="27"/>
    </location>
</feature>
<accession>A0A9P8VWH2</accession>
<reference evidence="2 3" key="1">
    <citation type="journal article" date="2021" name="Nat. Commun.">
        <title>Genetic determinants of endophytism in the Arabidopsis root mycobiome.</title>
        <authorList>
            <person name="Mesny F."/>
            <person name="Miyauchi S."/>
            <person name="Thiergart T."/>
            <person name="Pickel B."/>
            <person name="Atanasova L."/>
            <person name="Karlsson M."/>
            <person name="Huettel B."/>
            <person name="Barry K.W."/>
            <person name="Haridas S."/>
            <person name="Chen C."/>
            <person name="Bauer D."/>
            <person name="Andreopoulos W."/>
            <person name="Pangilinan J."/>
            <person name="LaButti K."/>
            <person name="Riley R."/>
            <person name="Lipzen A."/>
            <person name="Clum A."/>
            <person name="Drula E."/>
            <person name="Henrissat B."/>
            <person name="Kohler A."/>
            <person name="Grigoriev I.V."/>
            <person name="Martin F.M."/>
            <person name="Hacquard S."/>
        </authorList>
    </citation>
    <scope>NUCLEOTIDE SEQUENCE [LARGE SCALE GENOMIC DNA]</scope>
    <source>
        <strain evidence="2 3">MPI-CAGE-CH-0241</strain>
    </source>
</reference>
<sequence>MPLSIVSSEVALFFSVNIVFFVIMWFFELHSNPLPRLGANIMKAYSVLLGLFESPREREIEDFSDPARGRPFQDIVRRRSTFSRLWSHARENALRELEEDEYRMQDFDFPQDDFRRAQPAEDFWSRR</sequence>
<evidence type="ECO:0000313" key="2">
    <source>
        <dbReference type="EMBL" id="KAH6883574.1"/>
    </source>
</evidence>
<gene>
    <name evidence="2" type="ORF">B0T10DRAFT_551315</name>
</gene>
<dbReference type="EMBL" id="JAGPYM010000023">
    <property type="protein sequence ID" value="KAH6883574.1"/>
    <property type="molecule type" value="Genomic_DNA"/>
</dbReference>
<keyword evidence="1" id="KW-1133">Transmembrane helix</keyword>
<organism evidence="2 3">
    <name type="scientific">Thelonectria olida</name>
    <dbReference type="NCBI Taxonomy" id="1576542"/>
    <lineage>
        <taxon>Eukaryota</taxon>
        <taxon>Fungi</taxon>
        <taxon>Dikarya</taxon>
        <taxon>Ascomycota</taxon>
        <taxon>Pezizomycotina</taxon>
        <taxon>Sordariomycetes</taxon>
        <taxon>Hypocreomycetidae</taxon>
        <taxon>Hypocreales</taxon>
        <taxon>Nectriaceae</taxon>
        <taxon>Thelonectria</taxon>
    </lineage>
</organism>
<evidence type="ECO:0000256" key="1">
    <source>
        <dbReference type="SAM" id="Phobius"/>
    </source>
</evidence>
<keyword evidence="1" id="KW-0472">Membrane</keyword>
<dbReference type="Proteomes" id="UP000777438">
    <property type="component" value="Unassembled WGS sequence"/>
</dbReference>
<name>A0A9P8VWH2_9HYPO</name>
<comment type="caution">
    <text evidence="2">The sequence shown here is derived from an EMBL/GenBank/DDBJ whole genome shotgun (WGS) entry which is preliminary data.</text>
</comment>
<keyword evidence="3" id="KW-1185">Reference proteome</keyword>
<proteinExistence type="predicted"/>
<keyword evidence="1" id="KW-0812">Transmembrane</keyword>